<sequence length="107" mass="12721">MRSVPERNWKLFRRLQAELLATASDLVFKKVERLSQDRAGKEHQSYLDLYCLIKEEDEKIAQMFNNPTRNNVLFKIGFLKQYGILSDEQFQLFSEETQKRVTPYATE</sequence>
<evidence type="ECO:0000313" key="1">
    <source>
        <dbReference type="EMBL" id="MBO1519410.1"/>
    </source>
</evidence>
<name>A0ABS3NFV2_9GAMM</name>
<dbReference type="Proteomes" id="UP000664882">
    <property type="component" value="Unassembled WGS sequence"/>
</dbReference>
<comment type="caution">
    <text evidence="1">The sequence shown here is derived from an EMBL/GenBank/DDBJ whole genome shotgun (WGS) entry which is preliminary data.</text>
</comment>
<gene>
    <name evidence="1" type="ORF">J3U76_07180</name>
</gene>
<accession>A0ABS3NFV2</accession>
<protein>
    <submittedName>
        <fullName evidence="1">Uncharacterized protein</fullName>
    </submittedName>
</protein>
<evidence type="ECO:0000313" key="2">
    <source>
        <dbReference type="Proteomes" id="UP000664882"/>
    </source>
</evidence>
<proteinExistence type="predicted"/>
<reference evidence="1 2" key="1">
    <citation type="submission" date="2021-03" db="EMBL/GenBank/DDBJ databases">
        <title>Oceanisphaera sp. nov., isolated from the intestine.</title>
        <authorList>
            <person name="Zhao L.-H."/>
            <person name="Shi L.-F."/>
        </authorList>
    </citation>
    <scope>NUCLEOTIDE SEQUENCE [LARGE SCALE GENOMIC DNA]</scope>
    <source>
        <strain evidence="1 2">DM8</strain>
    </source>
</reference>
<dbReference type="RefSeq" id="WP_208005289.1">
    <property type="nucleotide sequence ID" value="NZ_JAGDFX010000007.1"/>
</dbReference>
<dbReference type="EMBL" id="JAGDFX010000007">
    <property type="protein sequence ID" value="MBO1519410.1"/>
    <property type="molecule type" value="Genomic_DNA"/>
</dbReference>
<organism evidence="1 2">
    <name type="scientific">Oceanisphaera pacifica</name>
    <dbReference type="NCBI Taxonomy" id="2818389"/>
    <lineage>
        <taxon>Bacteria</taxon>
        <taxon>Pseudomonadati</taxon>
        <taxon>Pseudomonadota</taxon>
        <taxon>Gammaproteobacteria</taxon>
        <taxon>Aeromonadales</taxon>
        <taxon>Aeromonadaceae</taxon>
        <taxon>Oceanisphaera</taxon>
    </lineage>
</organism>
<keyword evidence="2" id="KW-1185">Reference proteome</keyword>